<dbReference type="EMBL" id="MW533236">
    <property type="protein sequence ID" value="QWB49548.1"/>
    <property type="molecule type" value="mRNA"/>
</dbReference>
<proteinExistence type="evidence at transcript level"/>
<accession>A0A8E8E497</accession>
<reference evidence="4" key="1">
    <citation type="journal article" date="2021" name="Plant Physiol. Biochem.">
        <title>Genome-wide identification and expression analysis of terpene synthase gene family in Aquilaria sinensis.</title>
        <authorList>
            <person name="Li R.S."/>
            <person name="Zhu J.H."/>
            <person name="Guo D."/>
            <person name="Li H.L."/>
            <person name="Wang Y."/>
            <person name="Ding X.P."/>
            <person name="Mei W.L."/>
            <person name="Chen Z.B."/>
            <person name="Dai H.F."/>
            <person name="Peng S.Q."/>
        </authorList>
    </citation>
    <scope>NUCLEOTIDE SEQUENCE</scope>
</reference>
<protein>
    <submittedName>
        <fullName evidence="4">Terpene synthase 17</fullName>
    </submittedName>
</protein>
<dbReference type="PANTHER" id="PTHR31225:SF94">
    <property type="entry name" value="ALPHA-FARNESENE SYNTHASE"/>
    <property type="match status" value="1"/>
</dbReference>
<dbReference type="PANTHER" id="PTHR31225">
    <property type="entry name" value="OS04G0344100 PROTEIN-RELATED"/>
    <property type="match status" value="1"/>
</dbReference>
<dbReference type="CDD" id="cd00385">
    <property type="entry name" value="Isoprenoid_Biosyn_C1"/>
    <property type="match status" value="1"/>
</dbReference>
<name>A0A8E8E497_9ROSI</name>
<keyword evidence="1" id="KW-0460">Magnesium</keyword>
<reference evidence="4" key="2">
    <citation type="submission" date="2021-01" db="EMBL/GenBank/DDBJ databases">
        <authorList>
            <person name="Li R."/>
            <person name="Zhu J."/>
            <person name="Mei W."/>
            <person name="Peng S."/>
        </authorList>
    </citation>
    <scope>NUCLEOTIDE SEQUENCE</scope>
</reference>
<feature type="domain" description="Terpene synthase metal-binding" evidence="3">
    <location>
        <begin position="281"/>
        <end position="347"/>
    </location>
</feature>
<organism evidence="4">
    <name type="scientific">Aquilaria sinensis</name>
    <dbReference type="NCBI Taxonomy" id="210372"/>
    <lineage>
        <taxon>Eukaryota</taxon>
        <taxon>Viridiplantae</taxon>
        <taxon>Streptophyta</taxon>
        <taxon>Embryophyta</taxon>
        <taxon>Tracheophyta</taxon>
        <taxon>Spermatophyta</taxon>
        <taxon>Magnoliopsida</taxon>
        <taxon>eudicotyledons</taxon>
        <taxon>Gunneridae</taxon>
        <taxon>Pentapetalae</taxon>
        <taxon>rosids</taxon>
        <taxon>malvids</taxon>
        <taxon>Malvales</taxon>
        <taxon>Thymelaeaceae</taxon>
        <taxon>Aquilaria</taxon>
    </lineage>
</organism>
<dbReference type="InterPro" id="IPR050148">
    <property type="entry name" value="Terpene_synthase-like"/>
</dbReference>
<evidence type="ECO:0000313" key="4">
    <source>
        <dbReference type="EMBL" id="QWB49548.1"/>
    </source>
</evidence>
<dbReference type="InterPro" id="IPR005630">
    <property type="entry name" value="Terpene_synthase_metal-bd"/>
</dbReference>
<evidence type="ECO:0000259" key="2">
    <source>
        <dbReference type="Pfam" id="PF01397"/>
    </source>
</evidence>
<feature type="domain" description="Terpene synthase N-terminal" evidence="2">
    <location>
        <begin position="40"/>
        <end position="202"/>
    </location>
</feature>
<dbReference type="InterPro" id="IPR001906">
    <property type="entry name" value="Terpene_synth_N"/>
</dbReference>
<dbReference type="GO" id="GO:0016114">
    <property type="term" value="P:terpenoid biosynthetic process"/>
    <property type="evidence" value="ECO:0007669"/>
    <property type="project" value="InterPro"/>
</dbReference>
<dbReference type="Pfam" id="PF03936">
    <property type="entry name" value="Terpene_synth_C"/>
    <property type="match status" value="1"/>
</dbReference>
<evidence type="ECO:0000259" key="3">
    <source>
        <dbReference type="Pfam" id="PF03936"/>
    </source>
</evidence>
<dbReference type="AlphaFoldDB" id="A0A8E8E497"/>
<dbReference type="GO" id="GO:0010333">
    <property type="term" value="F:terpene synthase activity"/>
    <property type="evidence" value="ECO:0007669"/>
    <property type="project" value="InterPro"/>
</dbReference>
<sequence length="429" mass="49187">MEGESRMLLQGKQFQNLHVKPAENGVSQHRRSANYKPNIWNFDLLQSLGGNYGCDGNDDYRRHVENLKEKLKVMFSEARGDEVVVLELVDSLRKMGLSSMFEEEIHKALQISATSGRYRSNPNAQQDLYVVALRFRLLRLHGCDVSQDVFFAFLDENGEFLESKRGDIKGLIELLEASYLATEGEEILDKAKAYAMRSLKTHPYSSCNDDHPSPDNDVVGHILELSSHWRVPWFDVKWQIETYEKYKLIDTNSVHFAKFHFNVVQASLQNDLRQLSMWWKSSNLMQHLGFARDRVVESFMCSMGLTIEPQFSFFRKCLTKAIVFVLLIDDIYDVYGSLDELSYFTAAAGYVFSRSWARMVNFGEQRGDIKGLIELLEASYLATEGEEILDKAKAYAMRSLKTHPYSSCNDDHPSPDNDVVGHILELSSH</sequence>
<evidence type="ECO:0000256" key="1">
    <source>
        <dbReference type="ARBA" id="ARBA00022842"/>
    </source>
</evidence>
<dbReference type="GO" id="GO:0000287">
    <property type="term" value="F:magnesium ion binding"/>
    <property type="evidence" value="ECO:0007669"/>
    <property type="project" value="InterPro"/>
</dbReference>
<dbReference type="Pfam" id="PF01397">
    <property type="entry name" value="Terpene_synth"/>
    <property type="match status" value="1"/>
</dbReference>